<dbReference type="Gene3D" id="3.30.70.20">
    <property type="match status" value="1"/>
</dbReference>
<dbReference type="RefSeq" id="WP_304562378.1">
    <property type="nucleotide sequence ID" value="NZ_JAUQSZ010000012.1"/>
</dbReference>
<evidence type="ECO:0000256" key="2">
    <source>
        <dbReference type="ARBA" id="ARBA00022723"/>
    </source>
</evidence>
<accession>A0ABT9A260</accession>
<keyword evidence="1" id="KW-0813">Transport</keyword>
<dbReference type="Pfam" id="PF13459">
    <property type="entry name" value="Fer4_15"/>
    <property type="match status" value="1"/>
</dbReference>
<comment type="caution">
    <text evidence="6">The sequence shown here is derived from an EMBL/GenBank/DDBJ whole genome shotgun (WGS) entry which is preliminary data.</text>
</comment>
<keyword evidence="7" id="KW-1185">Reference proteome</keyword>
<dbReference type="Proteomes" id="UP001176468">
    <property type="component" value="Unassembled WGS sequence"/>
</dbReference>
<evidence type="ECO:0000313" key="7">
    <source>
        <dbReference type="Proteomes" id="UP001176468"/>
    </source>
</evidence>
<keyword evidence="3" id="KW-0249">Electron transport</keyword>
<name>A0ABT9A260_9SPHN</name>
<evidence type="ECO:0000256" key="5">
    <source>
        <dbReference type="ARBA" id="ARBA00023014"/>
    </source>
</evidence>
<evidence type="ECO:0000313" key="6">
    <source>
        <dbReference type="EMBL" id="MDO7843923.1"/>
    </source>
</evidence>
<dbReference type="EMBL" id="JAUQSZ010000012">
    <property type="protein sequence ID" value="MDO7843923.1"/>
    <property type="molecule type" value="Genomic_DNA"/>
</dbReference>
<dbReference type="PANTHER" id="PTHR36923">
    <property type="entry name" value="FERREDOXIN"/>
    <property type="match status" value="1"/>
</dbReference>
<proteinExistence type="predicted"/>
<keyword evidence="2" id="KW-0479">Metal-binding</keyword>
<protein>
    <submittedName>
        <fullName evidence="6">Ferredoxin</fullName>
    </submittedName>
</protein>
<evidence type="ECO:0000256" key="1">
    <source>
        <dbReference type="ARBA" id="ARBA00022448"/>
    </source>
</evidence>
<keyword evidence="5" id="KW-0411">Iron-sulfur</keyword>
<dbReference type="PANTHER" id="PTHR36923:SF3">
    <property type="entry name" value="FERREDOXIN"/>
    <property type="match status" value="1"/>
</dbReference>
<dbReference type="SUPFAM" id="SSF54862">
    <property type="entry name" value="4Fe-4S ferredoxins"/>
    <property type="match status" value="1"/>
</dbReference>
<organism evidence="6 7">
    <name type="scientific">Sphingomonas immobilis</name>
    <dbReference type="NCBI Taxonomy" id="3063997"/>
    <lineage>
        <taxon>Bacteria</taxon>
        <taxon>Pseudomonadati</taxon>
        <taxon>Pseudomonadota</taxon>
        <taxon>Alphaproteobacteria</taxon>
        <taxon>Sphingomonadales</taxon>
        <taxon>Sphingomonadaceae</taxon>
        <taxon>Sphingomonas</taxon>
    </lineage>
</organism>
<dbReference type="InterPro" id="IPR051269">
    <property type="entry name" value="Fe-S_cluster_ET"/>
</dbReference>
<keyword evidence="4" id="KW-0408">Iron</keyword>
<evidence type="ECO:0000256" key="4">
    <source>
        <dbReference type="ARBA" id="ARBA00023004"/>
    </source>
</evidence>
<sequence>MKVVIDHAKCQGHAMCYNYAPEMFELDDDGYNRMEPFQISKGQRVIAERAVEACPERAISLVED</sequence>
<gene>
    <name evidence="6" type="ORF">Q5H94_16435</name>
</gene>
<reference evidence="6" key="1">
    <citation type="submission" date="2023-07" db="EMBL/GenBank/DDBJ databases">
        <authorList>
            <person name="Kim M.K."/>
        </authorList>
    </citation>
    <scope>NUCLEOTIDE SEQUENCE</scope>
    <source>
        <strain evidence="6">CA1-15</strain>
    </source>
</reference>
<evidence type="ECO:0000256" key="3">
    <source>
        <dbReference type="ARBA" id="ARBA00022982"/>
    </source>
</evidence>